<keyword evidence="5 10" id="KW-0460">Magnesium</keyword>
<comment type="catalytic activity">
    <reaction evidence="7 10 11">
        <text>4-methyl-5-(2-phosphooxyethyl)-thiazole + 4-amino-2-methyl-5-(diphosphooxymethyl)pyrimidine + H(+) = thiamine phosphate + diphosphate</text>
        <dbReference type="Rhea" id="RHEA:22328"/>
        <dbReference type="ChEBI" id="CHEBI:15378"/>
        <dbReference type="ChEBI" id="CHEBI:33019"/>
        <dbReference type="ChEBI" id="CHEBI:37575"/>
        <dbReference type="ChEBI" id="CHEBI:57841"/>
        <dbReference type="ChEBI" id="CHEBI:58296"/>
        <dbReference type="EC" id="2.5.1.3"/>
    </reaction>
</comment>
<comment type="catalytic activity">
    <reaction evidence="9 10 11">
        <text>2-[(2R,5Z)-2-carboxy-4-methylthiazol-5(2H)-ylidene]ethyl phosphate + 4-amino-2-methyl-5-(diphosphooxymethyl)pyrimidine + 2 H(+) = thiamine phosphate + CO2 + diphosphate</text>
        <dbReference type="Rhea" id="RHEA:47844"/>
        <dbReference type="ChEBI" id="CHEBI:15378"/>
        <dbReference type="ChEBI" id="CHEBI:16526"/>
        <dbReference type="ChEBI" id="CHEBI:33019"/>
        <dbReference type="ChEBI" id="CHEBI:37575"/>
        <dbReference type="ChEBI" id="CHEBI:57841"/>
        <dbReference type="ChEBI" id="CHEBI:62899"/>
        <dbReference type="EC" id="2.5.1.3"/>
    </reaction>
</comment>
<evidence type="ECO:0000256" key="2">
    <source>
        <dbReference type="ARBA" id="ARBA00005165"/>
    </source>
</evidence>
<dbReference type="Gene3D" id="3.20.20.70">
    <property type="entry name" value="Aldolase class I"/>
    <property type="match status" value="1"/>
</dbReference>
<evidence type="ECO:0000313" key="14">
    <source>
        <dbReference type="EMBL" id="HHS28514.1"/>
    </source>
</evidence>
<comment type="caution">
    <text evidence="14">The sequence shown here is derived from an EMBL/GenBank/DDBJ whole genome shotgun (WGS) entry which is preliminary data.</text>
</comment>
<feature type="binding site" evidence="10">
    <location>
        <position position="63"/>
    </location>
    <ligand>
        <name>4-amino-2-methyl-5-(diphosphooxymethyl)pyrimidine</name>
        <dbReference type="ChEBI" id="CHEBI:57841"/>
    </ligand>
</feature>
<evidence type="ECO:0000256" key="6">
    <source>
        <dbReference type="ARBA" id="ARBA00022977"/>
    </source>
</evidence>
<dbReference type="PANTHER" id="PTHR20857">
    <property type="entry name" value="THIAMINE-PHOSPHATE PYROPHOSPHORYLASE"/>
    <property type="match status" value="1"/>
</dbReference>
<evidence type="ECO:0000256" key="12">
    <source>
        <dbReference type="RuleBase" id="RU004253"/>
    </source>
</evidence>
<keyword evidence="6 10" id="KW-0784">Thiamine biosynthesis</keyword>
<evidence type="ECO:0000256" key="10">
    <source>
        <dbReference type="HAMAP-Rule" id="MF_00097"/>
    </source>
</evidence>
<dbReference type="InterPro" id="IPR013785">
    <property type="entry name" value="Aldolase_TIM"/>
</dbReference>
<dbReference type="GO" id="GO:0009229">
    <property type="term" value="P:thiamine diphosphate biosynthetic process"/>
    <property type="evidence" value="ECO:0007669"/>
    <property type="project" value="UniProtKB-UniRule"/>
</dbReference>
<comment type="pathway">
    <text evidence="2 10 12">Cofactor biosynthesis; thiamine diphosphate biosynthesis; thiamine phosphate from 4-amino-2-methyl-5-diphosphomethylpyrimidine and 4-methyl-5-(2-phosphoethyl)-thiazole: step 1/1.</text>
</comment>
<keyword evidence="3 10" id="KW-0808">Transferase</keyword>
<dbReference type="EMBL" id="DTGR01000035">
    <property type="protein sequence ID" value="HHS28514.1"/>
    <property type="molecule type" value="Genomic_DNA"/>
</dbReference>
<dbReference type="EC" id="2.5.1.3" evidence="10"/>
<dbReference type="CDD" id="cd00564">
    <property type="entry name" value="TMP_TenI"/>
    <property type="match status" value="1"/>
</dbReference>
<proteinExistence type="inferred from homology"/>
<sequence length="201" mass="20964">MKGYYFITDAALSRSGNISDVENALAAKVRIVQYRAKGVSTRTMLAEAAALKKLCQGAKFLVNDRVDVALAVGADGVHLGQEDLPIEVARELLGPEKIIGITVGTLEEALTAARQGADYLGVSPIFFTRTKADAGPPAGLSLLRAIKKAVSLPLAAIGGITLANAAEVIAAGADMICAISEVVTHPEVCGQVEKFQKLFAC</sequence>
<dbReference type="HAMAP" id="MF_00097">
    <property type="entry name" value="TMP_synthase"/>
    <property type="match status" value="1"/>
</dbReference>
<evidence type="ECO:0000256" key="1">
    <source>
        <dbReference type="ARBA" id="ARBA00003814"/>
    </source>
</evidence>
<dbReference type="FunFam" id="3.20.20.70:FF:000096">
    <property type="entry name" value="Thiamine-phosphate synthase"/>
    <property type="match status" value="1"/>
</dbReference>
<dbReference type="InterPro" id="IPR022998">
    <property type="entry name" value="ThiamineP_synth_TenI"/>
</dbReference>
<feature type="binding site" evidence="10">
    <location>
        <position position="64"/>
    </location>
    <ligand>
        <name>Mg(2+)</name>
        <dbReference type="ChEBI" id="CHEBI:18420"/>
    </ligand>
</feature>
<comment type="catalytic activity">
    <reaction evidence="8 10 11">
        <text>2-(2-carboxy-4-methylthiazol-5-yl)ethyl phosphate + 4-amino-2-methyl-5-(diphosphooxymethyl)pyrimidine + 2 H(+) = thiamine phosphate + CO2 + diphosphate</text>
        <dbReference type="Rhea" id="RHEA:47848"/>
        <dbReference type="ChEBI" id="CHEBI:15378"/>
        <dbReference type="ChEBI" id="CHEBI:16526"/>
        <dbReference type="ChEBI" id="CHEBI:33019"/>
        <dbReference type="ChEBI" id="CHEBI:37575"/>
        <dbReference type="ChEBI" id="CHEBI:57841"/>
        <dbReference type="ChEBI" id="CHEBI:62890"/>
        <dbReference type="EC" id="2.5.1.3"/>
    </reaction>
</comment>
<gene>
    <name evidence="10 14" type="primary">thiE</name>
    <name evidence="14" type="ORF">ENV52_02275</name>
</gene>
<comment type="function">
    <text evidence="1 10">Condenses 4-methyl-5-(beta-hydroxyethyl)thiazole monophosphate (THZ-P) and 2-methyl-4-amino-5-hydroxymethyl pyrimidine pyrophosphate (HMP-PP) to form thiamine monophosphate (TMP).</text>
</comment>
<feature type="binding site" evidence="10">
    <location>
        <position position="102"/>
    </location>
    <ligand>
        <name>4-amino-2-methyl-5-(diphosphooxymethyl)pyrimidine</name>
        <dbReference type="ChEBI" id="CHEBI:57841"/>
    </ligand>
</feature>
<dbReference type="Pfam" id="PF02581">
    <property type="entry name" value="TMP-TENI"/>
    <property type="match status" value="1"/>
</dbReference>
<organism evidence="14">
    <name type="scientific">Desulfobacca acetoxidans</name>
    <dbReference type="NCBI Taxonomy" id="60893"/>
    <lineage>
        <taxon>Bacteria</taxon>
        <taxon>Pseudomonadati</taxon>
        <taxon>Thermodesulfobacteriota</taxon>
        <taxon>Desulfobaccia</taxon>
        <taxon>Desulfobaccales</taxon>
        <taxon>Desulfobaccaceae</taxon>
        <taxon>Desulfobacca</taxon>
    </lineage>
</organism>
<evidence type="ECO:0000256" key="11">
    <source>
        <dbReference type="RuleBase" id="RU003826"/>
    </source>
</evidence>
<reference evidence="14" key="1">
    <citation type="journal article" date="2020" name="mSystems">
        <title>Genome- and Community-Level Interaction Insights into Carbon Utilization and Element Cycling Functions of Hydrothermarchaeota in Hydrothermal Sediment.</title>
        <authorList>
            <person name="Zhou Z."/>
            <person name="Liu Y."/>
            <person name="Xu W."/>
            <person name="Pan J."/>
            <person name="Luo Z.H."/>
            <person name="Li M."/>
        </authorList>
    </citation>
    <scope>NUCLEOTIDE SEQUENCE [LARGE SCALE GENOMIC DNA]</scope>
    <source>
        <strain evidence="14">SpSt-767</strain>
    </source>
</reference>
<evidence type="ECO:0000256" key="8">
    <source>
        <dbReference type="ARBA" id="ARBA00047851"/>
    </source>
</evidence>
<feature type="binding site" evidence="10">
    <location>
        <position position="131"/>
    </location>
    <ligand>
        <name>4-amino-2-methyl-5-(diphosphooxymethyl)pyrimidine</name>
        <dbReference type="ChEBI" id="CHEBI:57841"/>
    </ligand>
</feature>
<evidence type="ECO:0000256" key="4">
    <source>
        <dbReference type="ARBA" id="ARBA00022723"/>
    </source>
</evidence>
<evidence type="ECO:0000256" key="5">
    <source>
        <dbReference type="ARBA" id="ARBA00022842"/>
    </source>
</evidence>
<dbReference type="GO" id="GO:0000287">
    <property type="term" value="F:magnesium ion binding"/>
    <property type="evidence" value="ECO:0007669"/>
    <property type="project" value="UniProtKB-UniRule"/>
</dbReference>
<comment type="similarity">
    <text evidence="10 11">Belongs to the thiamine-phosphate synthase family.</text>
</comment>
<dbReference type="GO" id="GO:0004789">
    <property type="term" value="F:thiamine-phosphate diphosphorylase activity"/>
    <property type="evidence" value="ECO:0007669"/>
    <property type="project" value="UniProtKB-UniRule"/>
</dbReference>
<feature type="binding site" evidence="10">
    <location>
        <position position="83"/>
    </location>
    <ligand>
        <name>Mg(2+)</name>
        <dbReference type="ChEBI" id="CHEBI:18420"/>
    </ligand>
</feature>
<feature type="binding site" evidence="10">
    <location>
        <begin position="128"/>
        <end position="130"/>
    </location>
    <ligand>
        <name>2-[(2R,5Z)-2-carboxy-4-methylthiazol-5(2H)-ylidene]ethyl phosphate</name>
        <dbReference type="ChEBI" id="CHEBI:62899"/>
    </ligand>
</feature>
<dbReference type="PANTHER" id="PTHR20857:SF23">
    <property type="entry name" value="THIAMINE BIOSYNTHETIC BIFUNCTIONAL ENZYME"/>
    <property type="match status" value="1"/>
</dbReference>
<name>A0A7V6DNU9_9BACT</name>
<dbReference type="InterPro" id="IPR036206">
    <property type="entry name" value="ThiamineP_synth_sf"/>
</dbReference>
<dbReference type="GO" id="GO:0009228">
    <property type="term" value="P:thiamine biosynthetic process"/>
    <property type="evidence" value="ECO:0007669"/>
    <property type="project" value="UniProtKB-KW"/>
</dbReference>
<evidence type="ECO:0000259" key="13">
    <source>
        <dbReference type="Pfam" id="PF02581"/>
    </source>
</evidence>
<evidence type="ECO:0000256" key="7">
    <source>
        <dbReference type="ARBA" id="ARBA00047334"/>
    </source>
</evidence>
<evidence type="ECO:0000256" key="3">
    <source>
        <dbReference type="ARBA" id="ARBA00022679"/>
    </source>
</evidence>
<protein>
    <recommendedName>
        <fullName evidence="10">Thiamine-phosphate synthase</fullName>
        <shortName evidence="10">TP synthase</shortName>
        <shortName evidence="10">TPS</shortName>
        <ecNumber evidence="10">2.5.1.3</ecNumber>
    </recommendedName>
    <alternativeName>
        <fullName evidence="10">Thiamine-phosphate pyrophosphorylase</fullName>
        <shortName evidence="10">TMP pyrophosphorylase</shortName>
        <shortName evidence="10">TMP-PPase</shortName>
    </alternativeName>
</protein>
<evidence type="ECO:0000256" key="9">
    <source>
        <dbReference type="ARBA" id="ARBA00047883"/>
    </source>
</evidence>
<feature type="binding site" evidence="10">
    <location>
        <begin position="179"/>
        <end position="180"/>
    </location>
    <ligand>
        <name>2-[(2R,5Z)-2-carboxy-4-methylthiazol-5(2H)-ylidene]ethyl phosphate</name>
        <dbReference type="ChEBI" id="CHEBI:62899"/>
    </ligand>
</feature>
<feature type="domain" description="Thiamine phosphate synthase/TenI" evidence="13">
    <location>
        <begin position="5"/>
        <end position="182"/>
    </location>
</feature>
<accession>A0A7V6DNU9</accession>
<dbReference type="AlphaFoldDB" id="A0A7V6DNU9"/>
<keyword evidence="4 10" id="KW-0479">Metal-binding</keyword>
<comment type="cofactor">
    <cofactor evidence="10">
        <name>Mg(2+)</name>
        <dbReference type="ChEBI" id="CHEBI:18420"/>
    </cofactor>
    <text evidence="10">Binds 1 Mg(2+) ion per subunit.</text>
</comment>
<dbReference type="SUPFAM" id="SSF51391">
    <property type="entry name" value="Thiamin phosphate synthase"/>
    <property type="match status" value="1"/>
</dbReference>
<feature type="binding site" evidence="10">
    <location>
        <position position="159"/>
    </location>
    <ligand>
        <name>2-[(2R,5Z)-2-carboxy-4-methylthiazol-5(2H)-ylidene]ethyl phosphate</name>
        <dbReference type="ChEBI" id="CHEBI:62899"/>
    </ligand>
</feature>
<dbReference type="InterPro" id="IPR034291">
    <property type="entry name" value="TMP_synthase"/>
</dbReference>
<dbReference type="GO" id="GO:0005737">
    <property type="term" value="C:cytoplasm"/>
    <property type="evidence" value="ECO:0007669"/>
    <property type="project" value="TreeGrafter"/>
</dbReference>
<dbReference type="NCBIfam" id="TIGR00693">
    <property type="entry name" value="thiE"/>
    <property type="match status" value="1"/>
</dbReference>
<dbReference type="UniPathway" id="UPA00060">
    <property type="reaction ID" value="UER00141"/>
</dbReference>
<feature type="binding site" evidence="10">
    <location>
        <begin position="33"/>
        <end position="37"/>
    </location>
    <ligand>
        <name>4-amino-2-methyl-5-(diphosphooxymethyl)pyrimidine</name>
        <dbReference type="ChEBI" id="CHEBI:57841"/>
    </ligand>
</feature>